<accession>A0A1L9UUD7</accession>
<organism evidence="2 3">
    <name type="scientific">Aspergillus brasiliensis (strain CBS 101740 / IMI 381727 / IBT 21946)</name>
    <dbReference type="NCBI Taxonomy" id="767769"/>
    <lineage>
        <taxon>Eukaryota</taxon>
        <taxon>Fungi</taxon>
        <taxon>Dikarya</taxon>
        <taxon>Ascomycota</taxon>
        <taxon>Pezizomycotina</taxon>
        <taxon>Eurotiomycetes</taxon>
        <taxon>Eurotiomycetidae</taxon>
        <taxon>Eurotiales</taxon>
        <taxon>Aspergillaceae</taxon>
        <taxon>Aspergillus</taxon>
        <taxon>Aspergillus subgen. Circumdati</taxon>
    </lineage>
</organism>
<dbReference type="RefSeq" id="XP_067482605.1">
    <property type="nucleotide sequence ID" value="XM_067626087.1"/>
</dbReference>
<keyword evidence="1" id="KW-0472">Membrane</keyword>
<keyword evidence="3" id="KW-1185">Reference proteome</keyword>
<reference evidence="3" key="1">
    <citation type="journal article" date="2017" name="Genome Biol.">
        <title>Comparative genomics reveals high biological diversity and specific adaptations in the industrially and medically important fungal genus Aspergillus.</title>
        <authorList>
            <person name="de Vries R.P."/>
            <person name="Riley R."/>
            <person name="Wiebenga A."/>
            <person name="Aguilar-Osorio G."/>
            <person name="Amillis S."/>
            <person name="Uchima C.A."/>
            <person name="Anderluh G."/>
            <person name="Asadollahi M."/>
            <person name="Askin M."/>
            <person name="Barry K."/>
            <person name="Battaglia E."/>
            <person name="Bayram O."/>
            <person name="Benocci T."/>
            <person name="Braus-Stromeyer S.A."/>
            <person name="Caldana C."/>
            <person name="Canovas D."/>
            <person name="Cerqueira G.C."/>
            <person name="Chen F."/>
            <person name="Chen W."/>
            <person name="Choi C."/>
            <person name="Clum A."/>
            <person name="Dos Santos R.A."/>
            <person name="Damasio A.R."/>
            <person name="Diallinas G."/>
            <person name="Emri T."/>
            <person name="Fekete E."/>
            <person name="Flipphi M."/>
            <person name="Freyberg S."/>
            <person name="Gallo A."/>
            <person name="Gournas C."/>
            <person name="Habgood R."/>
            <person name="Hainaut M."/>
            <person name="Harispe M.L."/>
            <person name="Henrissat B."/>
            <person name="Hilden K.S."/>
            <person name="Hope R."/>
            <person name="Hossain A."/>
            <person name="Karabika E."/>
            <person name="Karaffa L."/>
            <person name="Karanyi Z."/>
            <person name="Krasevec N."/>
            <person name="Kuo A."/>
            <person name="Kusch H."/>
            <person name="LaButti K."/>
            <person name="Lagendijk E.L."/>
            <person name="Lapidus A."/>
            <person name="Levasseur A."/>
            <person name="Lindquist E."/>
            <person name="Lipzen A."/>
            <person name="Logrieco A.F."/>
            <person name="MacCabe A."/>
            <person name="Maekelae M.R."/>
            <person name="Malavazi I."/>
            <person name="Melin P."/>
            <person name="Meyer V."/>
            <person name="Mielnichuk N."/>
            <person name="Miskei M."/>
            <person name="Molnar A.P."/>
            <person name="Mule G."/>
            <person name="Ngan C.Y."/>
            <person name="Orejas M."/>
            <person name="Orosz E."/>
            <person name="Ouedraogo J.P."/>
            <person name="Overkamp K.M."/>
            <person name="Park H.-S."/>
            <person name="Perrone G."/>
            <person name="Piumi F."/>
            <person name="Punt P.J."/>
            <person name="Ram A.F."/>
            <person name="Ramon A."/>
            <person name="Rauscher S."/>
            <person name="Record E."/>
            <person name="Riano-Pachon D.M."/>
            <person name="Robert V."/>
            <person name="Roehrig J."/>
            <person name="Ruller R."/>
            <person name="Salamov A."/>
            <person name="Salih N.S."/>
            <person name="Samson R.A."/>
            <person name="Sandor E."/>
            <person name="Sanguinetti M."/>
            <person name="Schuetze T."/>
            <person name="Sepcic K."/>
            <person name="Shelest E."/>
            <person name="Sherlock G."/>
            <person name="Sophianopoulou V."/>
            <person name="Squina F.M."/>
            <person name="Sun H."/>
            <person name="Susca A."/>
            <person name="Todd R.B."/>
            <person name="Tsang A."/>
            <person name="Unkles S.E."/>
            <person name="van de Wiele N."/>
            <person name="van Rossen-Uffink D."/>
            <person name="Oliveira J.V."/>
            <person name="Vesth T.C."/>
            <person name="Visser J."/>
            <person name="Yu J.-H."/>
            <person name="Zhou M."/>
            <person name="Andersen M.R."/>
            <person name="Archer D.B."/>
            <person name="Baker S.E."/>
            <person name="Benoit I."/>
            <person name="Brakhage A.A."/>
            <person name="Braus G.H."/>
            <person name="Fischer R."/>
            <person name="Frisvad J.C."/>
            <person name="Goldman G.H."/>
            <person name="Houbraken J."/>
            <person name="Oakley B."/>
            <person name="Pocsi I."/>
            <person name="Scazzocchio C."/>
            <person name="Seiboth B."/>
            <person name="vanKuyk P.A."/>
            <person name="Wortman J."/>
            <person name="Dyer P.S."/>
            <person name="Grigoriev I.V."/>
        </authorList>
    </citation>
    <scope>NUCLEOTIDE SEQUENCE [LARGE SCALE GENOMIC DNA]</scope>
    <source>
        <strain evidence="3">CBS 101740 / IMI 381727 / IBT 21946</strain>
    </source>
</reference>
<keyword evidence="1" id="KW-1133">Transmembrane helix</keyword>
<dbReference type="EMBL" id="KV878681">
    <property type="protein sequence ID" value="OJJ75358.1"/>
    <property type="molecule type" value="Genomic_DNA"/>
</dbReference>
<dbReference type="PANTHER" id="PTHR35043">
    <property type="entry name" value="TRANSCRIPTION FACTOR DOMAIN-CONTAINING PROTEIN"/>
    <property type="match status" value="1"/>
</dbReference>
<evidence type="ECO:0000313" key="3">
    <source>
        <dbReference type="Proteomes" id="UP000184499"/>
    </source>
</evidence>
<dbReference type="Proteomes" id="UP000184499">
    <property type="component" value="Unassembled WGS sequence"/>
</dbReference>
<name>A0A1L9UUD7_ASPBC</name>
<evidence type="ECO:0000256" key="1">
    <source>
        <dbReference type="SAM" id="Phobius"/>
    </source>
</evidence>
<keyword evidence="1" id="KW-0812">Transmembrane</keyword>
<evidence type="ECO:0000313" key="2">
    <source>
        <dbReference type="EMBL" id="OJJ75358.1"/>
    </source>
</evidence>
<gene>
    <name evidence="2" type="ORF">ASPBRDRAFT_484273</name>
</gene>
<dbReference type="GeneID" id="93578575"/>
<feature type="transmembrane region" description="Helical" evidence="1">
    <location>
        <begin position="172"/>
        <end position="195"/>
    </location>
</feature>
<dbReference type="PANTHER" id="PTHR35043:SF8">
    <property type="entry name" value="DUF4220 DOMAIN-CONTAINING PROTEIN"/>
    <property type="match status" value="1"/>
</dbReference>
<sequence length="205" mass="23273">MEKIRCIPHWSAPQPHCRYLTCGVPPHLLYQPSSSPPLRWIGKDLQAGFSQLNCKVYHLPHHQPLICDILQAYCLIRSALRSSTSSQYSRVQEPPIYSMVAPMSNNSTCTTTSTVAATTHGIVHGWVYRPNCRGTIDIIWSGLFTIFICTYTMLCLNVPAQNEKPWDIIRRQLFWMAVAISGPLLTCLWGMQYVFVHKHGCVLDL</sequence>
<dbReference type="OrthoDB" id="3061561at2759"/>
<dbReference type="AlphaFoldDB" id="A0A1L9UUD7"/>
<protein>
    <submittedName>
        <fullName evidence="2">Uncharacterized protein</fullName>
    </submittedName>
</protein>
<dbReference type="VEuPathDB" id="FungiDB:ASPBRDRAFT_484273"/>
<proteinExistence type="predicted"/>
<feature type="transmembrane region" description="Helical" evidence="1">
    <location>
        <begin position="138"/>
        <end position="160"/>
    </location>
</feature>
<dbReference type="STRING" id="767769.A0A1L9UUD7"/>